<dbReference type="RefSeq" id="WP_368005232.1">
    <property type="nucleotide sequence ID" value="NZ_JAMXFF010000004.1"/>
</dbReference>
<dbReference type="EMBL" id="JAMXFF010000004">
    <property type="protein sequence ID" value="MCT7965540.1"/>
    <property type="molecule type" value="Genomic_DNA"/>
</dbReference>
<comment type="caution">
    <text evidence="1">The sequence shown here is derived from an EMBL/GenBank/DDBJ whole genome shotgun (WGS) entry which is preliminary data.</text>
</comment>
<dbReference type="Proteomes" id="UP001525890">
    <property type="component" value="Unassembled WGS sequence"/>
</dbReference>
<reference evidence="1 2" key="1">
    <citation type="journal article" date="2022" name="Front. Microbiol.">
        <title>High genomic differentiation and limited gene flow indicate recent cryptic speciation within the genus Laspinema (cyanobacteria).</title>
        <authorList>
            <person name="Stanojkovic A."/>
            <person name="Skoupy S."/>
            <person name="Skaloud P."/>
            <person name="Dvorak P."/>
        </authorList>
    </citation>
    <scope>NUCLEOTIDE SEQUENCE [LARGE SCALE GENOMIC DNA]</scope>
    <source>
        <strain evidence="1 2">D2a</strain>
    </source>
</reference>
<protein>
    <submittedName>
        <fullName evidence="1">Uncharacterized protein</fullName>
    </submittedName>
</protein>
<accession>A0ABT2MLB4</accession>
<sequence>MPQNCLGNGAGVMRQRGGGAVEGTRFLGCDRPTGITPISLIPTPAKQYQGQSLSL</sequence>
<proteinExistence type="predicted"/>
<keyword evidence="2" id="KW-1185">Reference proteome</keyword>
<evidence type="ECO:0000313" key="2">
    <source>
        <dbReference type="Proteomes" id="UP001525890"/>
    </source>
</evidence>
<gene>
    <name evidence="1" type="ORF">NG799_04225</name>
</gene>
<name>A0ABT2MLB4_9CYAN</name>
<organism evidence="1 2">
    <name type="scientific">Laspinema palackyanum D2a</name>
    <dbReference type="NCBI Taxonomy" id="2953684"/>
    <lineage>
        <taxon>Bacteria</taxon>
        <taxon>Bacillati</taxon>
        <taxon>Cyanobacteriota</taxon>
        <taxon>Cyanophyceae</taxon>
        <taxon>Oscillatoriophycideae</taxon>
        <taxon>Oscillatoriales</taxon>
        <taxon>Laspinemataceae</taxon>
        <taxon>Laspinema</taxon>
        <taxon>Laspinema palackyanum</taxon>
    </lineage>
</organism>
<evidence type="ECO:0000313" key="1">
    <source>
        <dbReference type="EMBL" id="MCT7965540.1"/>
    </source>
</evidence>